<evidence type="ECO:0000256" key="1">
    <source>
        <dbReference type="ARBA" id="ARBA00022737"/>
    </source>
</evidence>
<dbReference type="GeneID" id="95615395"/>
<organism evidence="4 5">
    <name type="scientific">Streptomyces vinaceus</name>
    <dbReference type="NCBI Taxonomy" id="1960"/>
    <lineage>
        <taxon>Bacteria</taxon>
        <taxon>Bacillati</taxon>
        <taxon>Actinomycetota</taxon>
        <taxon>Actinomycetes</taxon>
        <taxon>Kitasatosporales</taxon>
        <taxon>Streptomycetaceae</taxon>
        <taxon>Streptomyces</taxon>
    </lineage>
</organism>
<evidence type="ECO:0000313" key="4">
    <source>
        <dbReference type="EMBL" id="QEV49285.1"/>
    </source>
</evidence>
<dbReference type="Gene3D" id="3.10.580.10">
    <property type="entry name" value="CBS-domain"/>
    <property type="match status" value="1"/>
</dbReference>
<dbReference type="EMBL" id="CP023692">
    <property type="protein sequence ID" value="QEV49285.1"/>
    <property type="molecule type" value="Genomic_DNA"/>
</dbReference>
<feature type="domain" description="CBS" evidence="3">
    <location>
        <begin position="12"/>
        <end position="68"/>
    </location>
</feature>
<evidence type="ECO:0000256" key="2">
    <source>
        <dbReference type="PROSITE-ProRule" id="PRU00703"/>
    </source>
</evidence>
<keyword evidence="5" id="KW-1185">Reference proteome</keyword>
<dbReference type="Pfam" id="PF00571">
    <property type="entry name" value="CBS"/>
    <property type="match status" value="2"/>
</dbReference>
<dbReference type="PANTHER" id="PTHR48108:SF34">
    <property type="entry name" value="CBS DOMAIN-CONTAINING PROTEIN YHCV"/>
    <property type="match status" value="1"/>
</dbReference>
<keyword evidence="2" id="KW-0129">CBS domain</keyword>
<sequence>MTRRVHRVHEVMTGNPVTVEQLTTLAEAARVMRDAGIGDVLVVDRGRLRGILTDRDIVVRALAEDRDPAETTVRAICSTDPLTVKPDDRVDHAVDLMRRHALRRLPVQADDGELVGIVTLGDLEVERDPGSPLSAIAAAEAMPR</sequence>
<dbReference type="CDD" id="cd04622">
    <property type="entry name" value="CBS_pair_HRP1_like"/>
    <property type="match status" value="1"/>
</dbReference>
<reference evidence="4 5" key="1">
    <citation type="submission" date="2017-09" db="EMBL/GenBank/DDBJ databases">
        <authorList>
            <person name="Lee N."/>
            <person name="Cho B.-K."/>
        </authorList>
    </citation>
    <scope>NUCLEOTIDE SEQUENCE [LARGE SCALE GENOMIC DNA]</scope>
    <source>
        <strain evidence="4 5">ATCC 27476</strain>
    </source>
</reference>
<evidence type="ECO:0000313" key="5">
    <source>
        <dbReference type="Proteomes" id="UP000325563"/>
    </source>
</evidence>
<dbReference type="SUPFAM" id="SSF54631">
    <property type="entry name" value="CBS-domain pair"/>
    <property type="match status" value="1"/>
</dbReference>
<dbReference type="RefSeq" id="WP_132761082.1">
    <property type="nucleotide sequence ID" value="NZ_BNBW01000016.1"/>
</dbReference>
<dbReference type="KEGG" id="svn:CP980_33185"/>
<dbReference type="SMART" id="SM00116">
    <property type="entry name" value="CBS"/>
    <property type="match status" value="2"/>
</dbReference>
<gene>
    <name evidence="4" type="ORF">CP980_33185</name>
</gene>
<dbReference type="InterPro" id="IPR000644">
    <property type="entry name" value="CBS_dom"/>
</dbReference>
<name>A0A5J6JFH3_STRVI</name>
<dbReference type="InterPro" id="IPR046342">
    <property type="entry name" value="CBS_dom_sf"/>
</dbReference>
<dbReference type="InterPro" id="IPR051462">
    <property type="entry name" value="CBS_domain-containing"/>
</dbReference>
<protein>
    <submittedName>
        <fullName evidence="4">CBS domain-containing protein</fullName>
    </submittedName>
</protein>
<dbReference type="PROSITE" id="PS51371">
    <property type="entry name" value="CBS"/>
    <property type="match status" value="2"/>
</dbReference>
<dbReference type="PANTHER" id="PTHR48108">
    <property type="entry name" value="CBS DOMAIN-CONTAINING PROTEIN CBSX2, CHLOROPLASTIC"/>
    <property type="match status" value="1"/>
</dbReference>
<accession>A0A5J6JFH3</accession>
<feature type="domain" description="CBS" evidence="3">
    <location>
        <begin position="77"/>
        <end position="133"/>
    </location>
</feature>
<proteinExistence type="predicted"/>
<dbReference type="Proteomes" id="UP000325563">
    <property type="component" value="Chromosome"/>
</dbReference>
<dbReference type="AlphaFoldDB" id="A0A5J6JFH3"/>
<evidence type="ECO:0000259" key="3">
    <source>
        <dbReference type="PROSITE" id="PS51371"/>
    </source>
</evidence>
<keyword evidence="1" id="KW-0677">Repeat</keyword>